<dbReference type="VEuPathDB" id="FungiDB:VP01_2371g6"/>
<accession>A0A0L6V783</accession>
<dbReference type="Proteomes" id="UP000037035">
    <property type="component" value="Unassembled WGS sequence"/>
</dbReference>
<dbReference type="EMBL" id="LAVV01007249">
    <property type="protein sequence ID" value="KNZ56584.1"/>
    <property type="molecule type" value="Genomic_DNA"/>
</dbReference>
<dbReference type="GO" id="GO:0008270">
    <property type="term" value="F:zinc ion binding"/>
    <property type="evidence" value="ECO:0007669"/>
    <property type="project" value="InterPro"/>
</dbReference>
<feature type="region of interest" description="Disordered" evidence="2">
    <location>
        <begin position="1"/>
        <end position="22"/>
    </location>
</feature>
<evidence type="ECO:0008006" key="5">
    <source>
        <dbReference type="Google" id="ProtNLM"/>
    </source>
</evidence>
<evidence type="ECO:0000313" key="4">
    <source>
        <dbReference type="Proteomes" id="UP000037035"/>
    </source>
</evidence>
<dbReference type="InterPro" id="IPR036875">
    <property type="entry name" value="Znf_CCHC_sf"/>
</dbReference>
<sequence>MQTNNATRNNLNTASSSGCSTTATGSMGCLGNPTADDLFAALNNIRHGNNPPPARALAQNNTCTYCSGKGHWRSNCPVFRRDAFLPPPQDPSRSVSTYA</sequence>
<keyword evidence="4" id="KW-1185">Reference proteome</keyword>
<dbReference type="Gene3D" id="4.10.60.10">
    <property type="entry name" value="Zinc finger, CCHC-type"/>
    <property type="match status" value="1"/>
</dbReference>
<evidence type="ECO:0000313" key="3">
    <source>
        <dbReference type="EMBL" id="KNZ56584.1"/>
    </source>
</evidence>
<evidence type="ECO:0000256" key="2">
    <source>
        <dbReference type="SAM" id="MobiDB-lite"/>
    </source>
</evidence>
<evidence type="ECO:0000256" key="1">
    <source>
        <dbReference type="ARBA" id="ARBA00022664"/>
    </source>
</evidence>
<organism evidence="3 4">
    <name type="scientific">Puccinia sorghi</name>
    <dbReference type="NCBI Taxonomy" id="27349"/>
    <lineage>
        <taxon>Eukaryota</taxon>
        <taxon>Fungi</taxon>
        <taxon>Dikarya</taxon>
        <taxon>Basidiomycota</taxon>
        <taxon>Pucciniomycotina</taxon>
        <taxon>Pucciniomycetes</taxon>
        <taxon>Pucciniales</taxon>
        <taxon>Pucciniaceae</taxon>
        <taxon>Puccinia</taxon>
    </lineage>
</organism>
<dbReference type="OrthoDB" id="10556381at2759"/>
<keyword evidence="1" id="KW-0507">mRNA processing</keyword>
<dbReference type="GO" id="GO:0006397">
    <property type="term" value="P:mRNA processing"/>
    <property type="evidence" value="ECO:0007669"/>
    <property type="project" value="UniProtKB-KW"/>
</dbReference>
<proteinExistence type="predicted"/>
<dbReference type="AlphaFoldDB" id="A0A0L6V783"/>
<gene>
    <name evidence="3" type="ORF">VP01_2371g6</name>
</gene>
<dbReference type="SUPFAM" id="SSF57756">
    <property type="entry name" value="Retrovirus zinc finger-like domains"/>
    <property type="match status" value="1"/>
</dbReference>
<comment type="caution">
    <text evidence="3">The sequence shown here is derived from an EMBL/GenBank/DDBJ whole genome shotgun (WGS) entry which is preliminary data.</text>
</comment>
<reference evidence="3 4" key="1">
    <citation type="submission" date="2015-08" db="EMBL/GenBank/DDBJ databases">
        <title>Next Generation Sequencing and Analysis of the Genome of Puccinia sorghi L Schw, the Causal Agent of Maize Common Rust.</title>
        <authorList>
            <person name="Rochi L."/>
            <person name="Burguener G."/>
            <person name="Darino M."/>
            <person name="Turjanski A."/>
            <person name="Kreff E."/>
            <person name="Dieguez M.J."/>
            <person name="Sacco F."/>
        </authorList>
    </citation>
    <scope>NUCLEOTIDE SEQUENCE [LARGE SCALE GENOMIC DNA]</scope>
    <source>
        <strain evidence="3 4">RO10H11247</strain>
    </source>
</reference>
<protein>
    <recommendedName>
        <fullName evidence="5">CCHC-type domain-containing protein</fullName>
    </recommendedName>
</protein>
<name>A0A0L6V783_9BASI</name>
<dbReference type="GO" id="GO:0003676">
    <property type="term" value="F:nucleic acid binding"/>
    <property type="evidence" value="ECO:0007669"/>
    <property type="project" value="InterPro"/>
</dbReference>